<dbReference type="AlphaFoldDB" id="A0A2V1D0P9"/>
<organism evidence="4 5">
    <name type="scientific">Periconia macrospinosa</name>
    <dbReference type="NCBI Taxonomy" id="97972"/>
    <lineage>
        <taxon>Eukaryota</taxon>
        <taxon>Fungi</taxon>
        <taxon>Dikarya</taxon>
        <taxon>Ascomycota</taxon>
        <taxon>Pezizomycotina</taxon>
        <taxon>Dothideomycetes</taxon>
        <taxon>Pleosporomycetidae</taxon>
        <taxon>Pleosporales</taxon>
        <taxon>Massarineae</taxon>
        <taxon>Periconiaceae</taxon>
        <taxon>Periconia</taxon>
    </lineage>
</organism>
<feature type="domain" description="Helitron helicase-like" evidence="2">
    <location>
        <begin position="345"/>
        <end position="562"/>
    </location>
</feature>
<keyword evidence="5" id="KW-1185">Reference proteome</keyword>
<dbReference type="OrthoDB" id="3928844at2759"/>
<evidence type="ECO:0000259" key="3">
    <source>
        <dbReference type="Pfam" id="PF20209"/>
    </source>
</evidence>
<proteinExistence type="predicted"/>
<dbReference type="Proteomes" id="UP000244855">
    <property type="component" value="Unassembled WGS sequence"/>
</dbReference>
<dbReference type="EMBL" id="KZ805831">
    <property type="protein sequence ID" value="PVH91575.1"/>
    <property type="molecule type" value="Genomic_DNA"/>
</dbReference>
<feature type="compositionally biased region" description="Acidic residues" evidence="1">
    <location>
        <begin position="188"/>
        <end position="208"/>
    </location>
</feature>
<gene>
    <name evidence="4" type="ORF">DM02DRAFT_576886</name>
</gene>
<dbReference type="Pfam" id="PF20209">
    <property type="entry name" value="DUF6570"/>
    <property type="match status" value="1"/>
</dbReference>
<evidence type="ECO:0000256" key="1">
    <source>
        <dbReference type="SAM" id="MobiDB-lite"/>
    </source>
</evidence>
<dbReference type="InterPro" id="IPR025476">
    <property type="entry name" value="Helitron_helicase-like"/>
</dbReference>
<feature type="non-terminal residue" evidence="4">
    <location>
        <position position="629"/>
    </location>
</feature>
<dbReference type="Pfam" id="PF14214">
    <property type="entry name" value="Helitron_like_N"/>
    <property type="match status" value="1"/>
</dbReference>
<name>A0A2V1D0P9_9PLEO</name>
<evidence type="ECO:0000313" key="5">
    <source>
        <dbReference type="Proteomes" id="UP000244855"/>
    </source>
</evidence>
<reference evidence="4 5" key="1">
    <citation type="journal article" date="2018" name="Sci. Rep.">
        <title>Comparative genomics provides insights into the lifestyle and reveals functional heterogeneity of dark septate endophytic fungi.</title>
        <authorList>
            <person name="Knapp D.G."/>
            <person name="Nemeth J.B."/>
            <person name="Barry K."/>
            <person name="Hainaut M."/>
            <person name="Henrissat B."/>
            <person name="Johnson J."/>
            <person name="Kuo A."/>
            <person name="Lim J.H.P."/>
            <person name="Lipzen A."/>
            <person name="Nolan M."/>
            <person name="Ohm R.A."/>
            <person name="Tamas L."/>
            <person name="Grigoriev I.V."/>
            <person name="Spatafora J.W."/>
            <person name="Nagy L.G."/>
            <person name="Kovacs G.M."/>
        </authorList>
    </citation>
    <scope>NUCLEOTIDE SEQUENCE [LARGE SCALE GENOMIC DNA]</scope>
    <source>
        <strain evidence="4 5">DSE2036</strain>
    </source>
</reference>
<feature type="domain" description="DUF6570" evidence="3">
    <location>
        <begin position="3"/>
        <end position="125"/>
    </location>
</feature>
<protein>
    <submittedName>
        <fullName evidence="4">Uncharacterized protein</fullName>
    </submittedName>
</protein>
<dbReference type="InterPro" id="IPR046700">
    <property type="entry name" value="DUF6570"/>
</dbReference>
<feature type="region of interest" description="Disordered" evidence="1">
    <location>
        <begin position="184"/>
        <end position="209"/>
    </location>
</feature>
<evidence type="ECO:0000313" key="4">
    <source>
        <dbReference type="EMBL" id="PVH91575.1"/>
    </source>
</evidence>
<evidence type="ECO:0000259" key="2">
    <source>
        <dbReference type="Pfam" id="PF14214"/>
    </source>
</evidence>
<accession>A0A2V1D0P9</accession>
<sequence>MFPDELKGLSPVEEKLIALNSCYGFITKYSIVEGGRQSVRYPRHVKGHITVFPNNVQELATNVLPHPLLKLMDEIHVAWQGPEKPAPTDLAVLLSVRRRVVEKALVWLKRHNPLYANVEIDVAEMDTWEIPSHGVPSQVYARLERNEPSASEKARTGYVVPRTERGLEDEGPVDIREVLATLGQGQDVVEEEDQESADGEGGVDEAEPDNVTVPIHEISSSGMFALDAGPDIADEEKLRYVCDALSQDAAWEQMGGSTRAASAQVGRGCGSEPYILVSRGDKFADSFDPRFFAKTFPTLFPLGNGGPRQAEECMAEMAGDDDVVPDAEAAARNLVSWRNMSLETWAEIVLQRHGGRFATHHVFAFLVFNMGVRSRNRGVSMASVKRKDFPEVERIVRSLSAERLERARVELEVAGKTTDPGVNQLLRSLSLYGIRQPMSREHRLSMRRKIKSLIIRYGIPAIWFTINPNDITNPVKLRLAAYRSRDPEEAEAFLTSLDQAYKRVRLAISDPLSSALFFHREISMFFEHYVKVGKDSVFGRISQYFGAVETNERGALHLHGLLWLQGNMYLNSLLTDVQREDQAAFRDRVMEYIDSVFTEDLDLGAFAAVREERSVTSDISSLVRNREQF</sequence>